<reference evidence="15 17" key="2">
    <citation type="journal article" date="2012" name="Stand. Genomic Sci.">
        <title>Complete genome sequence of Thauera aminoaromatica strain MZ1T.</title>
        <authorList>
            <person name="Jiang K."/>
            <person name="Sanseverino J."/>
            <person name="Chauhan A."/>
            <person name="Lucas S."/>
            <person name="Copeland A."/>
            <person name="Lapidus A."/>
            <person name="Del Rio T.G."/>
            <person name="Dalin E."/>
            <person name="Tice H."/>
            <person name="Bruce D."/>
            <person name="Goodwin L."/>
            <person name="Pitluck S."/>
            <person name="Sims D."/>
            <person name="Brettin T."/>
            <person name="Detter J.C."/>
            <person name="Han C."/>
            <person name="Chang Y.J."/>
            <person name="Larimer F."/>
            <person name="Land M."/>
            <person name="Hauser L."/>
            <person name="Kyrpides N.C."/>
            <person name="Mikhailova N."/>
            <person name="Moser S."/>
            <person name="Jegier P."/>
            <person name="Close D."/>
            <person name="Debruyn J.M."/>
            <person name="Wang Y."/>
            <person name="Layton A.C."/>
            <person name="Allen M.S."/>
            <person name="Sayler G.S."/>
        </authorList>
    </citation>
    <scope>NUCLEOTIDE SEQUENCE [LARGE SCALE GENOMIC DNA]</scope>
    <source>
        <strain evidence="15 17">MZ1T</strain>
    </source>
</reference>
<evidence type="ECO:0000313" key="16">
    <source>
        <dbReference type="EMBL" id="TXH79671.1"/>
    </source>
</evidence>
<evidence type="ECO:0000256" key="7">
    <source>
        <dbReference type="ARBA" id="ARBA00023157"/>
    </source>
</evidence>
<evidence type="ECO:0000256" key="9">
    <source>
        <dbReference type="ARBA" id="ARBA00032824"/>
    </source>
</evidence>
<evidence type="ECO:0000256" key="8">
    <source>
        <dbReference type="ARBA" id="ARBA00023284"/>
    </source>
</evidence>
<accession>C4ZK43</accession>
<evidence type="ECO:0000256" key="6">
    <source>
        <dbReference type="ARBA" id="ARBA00023002"/>
    </source>
</evidence>
<proteinExistence type="inferred from homology"/>
<evidence type="ECO:0000256" key="1">
    <source>
        <dbReference type="ARBA" id="ARBA00003330"/>
    </source>
</evidence>
<feature type="domain" description="Thioredoxin" evidence="14">
    <location>
        <begin position="2"/>
        <end position="156"/>
    </location>
</feature>
<evidence type="ECO:0000256" key="11">
    <source>
        <dbReference type="ARBA" id="ARBA00042639"/>
    </source>
</evidence>
<evidence type="ECO:0000313" key="15">
    <source>
        <dbReference type="EMBL" id="ACK55034.1"/>
    </source>
</evidence>
<dbReference type="InterPro" id="IPR036249">
    <property type="entry name" value="Thioredoxin-like_sf"/>
</dbReference>
<dbReference type="Proteomes" id="UP000002186">
    <property type="component" value="Chromosome"/>
</dbReference>
<evidence type="ECO:0000256" key="12">
    <source>
        <dbReference type="ARBA" id="ARBA00049091"/>
    </source>
</evidence>
<dbReference type="KEGG" id="tmz:Tmz1t_2295"/>
<evidence type="ECO:0000259" key="14">
    <source>
        <dbReference type="PROSITE" id="PS51352"/>
    </source>
</evidence>
<dbReference type="GO" id="GO:0005737">
    <property type="term" value="C:cytoplasm"/>
    <property type="evidence" value="ECO:0007669"/>
    <property type="project" value="TreeGrafter"/>
</dbReference>
<evidence type="ECO:0000256" key="4">
    <source>
        <dbReference type="ARBA" id="ARBA00022559"/>
    </source>
</evidence>
<evidence type="ECO:0000313" key="17">
    <source>
        <dbReference type="Proteomes" id="UP000002186"/>
    </source>
</evidence>
<comment type="subunit">
    <text evidence="2">Monomer.</text>
</comment>
<dbReference type="OrthoDB" id="9812811at2"/>
<dbReference type="Gene3D" id="3.40.30.10">
    <property type="entry name" value="Glutaredoxin"/>
    <property type="match status" value="1"/>
</dbReference>
<dbReference type="Proteomes" id="UP000321192">
    <property type="component" value="Unassembled WGS sequence"/>
</dbReference>
<organism evidence="15 17">
    <name type="scientific">Thauera aminoaromatica</name>
    <dbReference type="NCBI Taxonomy" id="164330"/>
    <lineage>
        <taxon>Bacteria</taxon>
        <taxon>Pseudomonadati</taxon>
        <taxon>Pseudomonadota</taxon>
        <taxon>Betaproteobacteria</taxon>
        <taxon>Rhodocyclales</taxon>
        <taxon>Zoogloeaceae</taxon>
        <taxon>Thauera</taxon>
    </lineage>
</organism>
<evidence type="ECO:0000256" key="3">
    <source>
        <dbReference type="ARBA" id="ARBA00013017"/>
    </source>
</evidence>
<reference evidence="17" key="1">
    <citation type="submission" date="2009-05" db="EMBL/GenBank/DDBJ databases">
        <title>Complete sequence of chromosome of Thauera sp. MZ1T.</title>
        <authorList>
            <consortium name="US DOE Joint Genome Institute"/>
            <person name="Lucas S."/>
            <person name="Copeland A."/>
            <person name="Lapidus A."/>
            <person name="Glavina del Rio T."/>
            <person name="Dalin E."/>
            <person name="Tice H."/>
            <person name="Bruce D."/>
            <person name="Goodwin L."/>
            <person name="Pitluck S."/>
            <person name="Sims D."/>
            <person name="Brettin T."/>
            <person name="Detter J.C."/>
            <person name="Han C."/>
            <person name="Larimer F."/>
            <person name="Land M."/>
            <person name="Hauser L."/>
            <person name="Kyrpides N."/>
            <person name="Mikhailova N."/>
            <person name="Sayler G.S."/>
        </authorList>
    </citation>
    <scope>NUCLEOTIDE SEQUENCE [LARGE SCALE GENOMIC DNA]</scope>
    <source>
        <strain evidence="17">MZ1T</strain>
    </source>
</reference>
<reference evidence="16 18" key="3">
    <citation type="submission" date="2018-09" db="EMBL/GenBank/DDBJ databases">
        <title>Metagenome Assembled Genomes from an Advanced Water Purification Facility.</title>
        <authorList>
            <person name="Stamps B.W."/>
            <person name="Spear J.R."/>
        </authorList>
    </citation>
    <scope>NUCLEOTIDE SEQUENCE [LARGE SCALE GENOMIC DNA]</scope>
    <source>
        <strain evidence="16">Bin_27_1</strain>
    </source>
</reference>
<comment type="catalytic activity">
    <reaction evidence="12">
        <text>a hydroperoxide + [thioredoxin]-dithiol = an alcohol + [thioredoxin]-disulfide + H2O</text>
        <dbReference type="Rhea" id="RHEA:62620"/>
        <dbReference type="Rhea" id="RHEA-COMP:10698"/>
        <dbReference type="Rhea" id="RHEA-COMP:10700"/>
        <dbReference type="ChEBI" id="CHEBI:15377"/>
        <dbReference type="ChEBI" id="CHEBI:29950"/>
        <dbReference type="ChEBI" id="CHEBI:30879"/>
        <dbReference type="ChEBI" id="CHEBI:35924"/>
        <dbReference type="ChEBI" id="CHEBI:50058"/>
        <dbReference type="EC" id="1.11.1.24"/>
    </reaction>
</comment>
<dbReference type="InterPro" id="IPR050924">
    <property type="entry name" value="Peroxiredoxin_BCP/PrxQ"/>
</dbReference>
<keyword evidence="17" id="KW-1185">Reference proteome</keyword>
<name>C4ZK43_THASP</name>
<dbReference type="EMBL" id="SSFD01000338">
    <property type="protein sequence ID" value="TXH79671.1"/>
    <property type="molecule type" value="Genomic_DNA"/>
</dbReference>
<dbReference type="PIRSF" id="PIRSF000239">
    <property type="entry name" value="AHPC"/>
    <property type="match status" value="1"/>
</dbReference>
<protein>
    <recommendedName>
        <fullName evidence="3">thioredoxin-dependent peroxiredoxin</fullName>
        <ecNumber evidence="3">1.11.1.24</ecNumber>
    </recommendedName>
    <alternativeName>
        <fullName evidence="9">Thioredoxin peroxidase</fullName>
    </alternativeName>
    <alternativeName>
        <fullName evidence="11">Thioredoxin-dependent peroxiredoxin Bcp</fullName>
    </alternativeName>
</protein>
<evidence type="ECO:0000256" key="13">
    <source>
        <dbReference type="PIRSR" id="PIRSR000239-1"/>
    </source>
</evidence>
<dbReference type="InterPro" id="IPR000866">
    <property type="entry name" value="AhpC/TSA"/>
</dbReference>
<dbReference type="GO" id="GO:0008379">
    <property type="term" value="F:thioredoxin peroxidase activity"/>
    <property type="evidence" value="ECO:0007669"/>
    <property type="project" value="TreeGrafter"/>
</dbReference>
<dbReference type="GO" id="GO:0034599">
    <property type="term" value="P:cellular response to oxidative stress"/>
    <property type="evidence" value="ECO:0007669"/>
    <property type="project" value="TreeGrafter"/>
</dbReference>
<gene>
    <name evidence="15" type="ordered locus">Tmz1t_2295</name>
    <name evidence="16" type="ORF">E6Q80_19920</name>
</gene>
<dbReference type="HOGENOM" id="CLU_042529_14_1_4"/>
<accession>A0A5C7SAP9</accession>
<dbReference type="eggNOG" id="COG1225">
    <property type="taxonomic scope" value="Bacteria"/>
</dbReference>
<dbReference type="PANTHER" id="PTHR42801:SF4">
    <property type="entry name" value="AHPC_TSA FAMILY PROTEIN"/>
    <property type="match status" value="1"/>
</dbReference>
<evidence type="ECO:0000313" key="18">
    <source>
        <dbReference type="Proteomes" id="UP000321192"/>
    </source>
</evidence>
<keyword evidence="4" id="KW-0575">Peroxidase</keyword>
<dbReference type="CDD" id="cd03017">
    <property type="entry name" value="PRX_BCP"/>
    <property type="match status" value="1"/>
</dbReference>
<sequence length="165" mass="18785">MLQSGDIAPAFSLPDADMEIFDLASVAGKHNVVLYFYPRDKTPGCTRQAADFSDHDDEFARYDCIVVGVSPDDCLTHAEFRDQEGLSIRLLSDSDTEVCRLYNVWHEREVDGMKKMGVRRSTFVIDKQGRIRHALYDVTPRGHAAAVFELVKELEPQHAKRNRQE</sequence>
<evidence type="ECO:0000256" key="2">
    <source>
        <dbReference type="ARBA" id="ARBA00011245"/>
    </source>
</evidence>
<keyword evidence="7" id="KW-1015">Disulfide bond</keyword>
<dbReference type="RefSeq" id="WP_012585469.1">
    <property type="nucleotide sequence ID" value="NC_011662.2"/>
</dbReference>
<feature type="active site" description="Cysteine sulfenic acid (-SOH) intermediate; for peroxidase activity" evidence="13">
    <location>
        <position position="45"/>
    </location>
</feature>
<evidence type="ECO:0000256" key="5">
    <source>
        <dbReference type="ARBA" id="ARBA00022862"/>
    </source>
</evidence>
<comment type="similarity">
    <text evidence="10">Belongs to the peroxiredoxin family. BCP/PrxQ subfamily.</text>
</comment>
<keyword evidence="5" id="KW-0049">Antioxidant</keyword>
<dbReference type="EC" id="1.11.1.24" evidence="3"/>
<dbReference type="Pfam" id="PF00578">
    <property type="entry name" value="AhpC-TSA"/>
    <property type="match status" value="1"/>
</dbReference>
<dbReference type="FunFam" id="3.40.30.10:FF:000007">
    <property type="entry name" value="Thioredoxin-dependent thiol peroxidase"/>
    <property type="match status" value="1"/>
</dbReference>
<comment type="function">
    <text evidence="1">Thiol-specific peroxidase that catalyzes the reduction of hydrogen peroxide and organic hydroperoxides to water and alcohols, respectively. Plays a role in cell protection against oxidative stress by detoxifying peroxides and as sensor of hydrogen peroxide-mediated signaling events.</text>
</comment>
<dbReference type="STRING" id="85643.Tmz1t_2295"/>
<keyword evidence="6" id="KW-0560">Oxidoreductase</keyword>
<dbReference type="AlphaFoldDB" id="C4ZK43"/>
<dbReference type="PROSITE" id="PS51352">
    <property type="entry name" value="THIOREDOXIN_2"/>
    <property type="match status" value="1"/>
</dbReference>
<dbReference type="GO" id="GO:0045454">
    <property type="term" value="P:cell redox homeostasis"/>
    <property type="evidence" value="ECO:0007669"/>
    <property type="project" value="TreeGrafter"/>
</dbReference>
<dbReference type="InterPro" id="IPR024706">
    <property type="entry name" value="Peroxiredoxin_AhpC-typ"/>
</dbReference>
<dbReference type="PANTHER" id="PTHR42801">
    <property type="entry name" value="THIOREDOXIN-DEPENDENT PEROXIDE REDUCTASE"/>
    <property type="match status" value="1"/>
</dbReference>
<dbReference type="SUPFAM" id="SSF52833">
    <property type="entry name" value="Thioredoxin-like"/>
    <property type="match status" value="1"/>
</dbReference>
<keyword evidence="8" id="KW-0676">Redox-active center</keyword>
<evidence type="ECO:0000256" key="10">
    <source>
        <dbReference type="ARBA" id="ARBA00038489"/>
    </source>
</evidence>
<dbReference type="InterPro" id="IPR013766">
    <property type="entry name" value="Thioredoxin_domain"/>
</dbReference>
<dbReference type="EMBL" id="CP001281">
    <property type="protein sequence ID" value="ACK55034.1"/>
    <property type="molecule type" value="Genomic_DNA"/>
</dbReference>